<dbReference type="EMBL" id="FNYD01000008">
    <property type="protein sequence ID" value="SEJ91719.1"/>
    <property type="molecule type" value="Genomic_DNA"/>
</dbReference>
<sequence>MTLTVPRSNRRPGRAARPGPMVVDETAGAVADLGQTMLAVGTAVETDRLDREMQRLQVDMTRDLNDLRLQTEQIGDPDAAESAWTSGVEQIRDSYALPGEDGRPRLDPKNAERFGIAFDSLANRHAFSLGRRTLELRNSQRQANYLSYAHAATQAYATGDDQLREGTLADLDAMIDADVAAGRIDAAEGQKRKMAFRADGDNARAIHMISSDPAGFQEARERGEFTGMSADTLARYDVQAKSALERQQAEAAKAEEKAIEARDKAIGQRLDEIGGIADDGRVAVDETFLADPAVKAHPKYAETKAKIALREEGFEVAQLTPAQLRAQIETERKRKVTHEWETARLQVLQDALAAHETGYSKDPVAYARSVNRDVPDLPEFDPANPVEFGQAVQQRVEFGEREQFRGFTNAPRYFSNEEREELRQLASAETDPETRAALAGQLAMSLSGASPDTIEAFGFDPVFVQMGELQAATGNTRLTAEISRGQQAIASKTVVMPSQKDRQEPVVDHLERVYSGQSDGAARQQRIVAAADALYAARVQGQDASGDIQTDVYRQALHEVMGGVGSYDSNEALGGIQDVNGVLTPLPVGIGRKDISTAIMQLRRDLTGVRSPAYPDAMEKSRIIAGGTGMTVRPITYLTSAEAQARADAILQGASVTGGSPGINGEPLDASELGDYELLPAGGDTYALAVNGVPVMDLASGNLWRFDLRKLVGEYGQ</sequence>
<evidence type="ECO:0000313" key="2">
    <source>
        <dbReference type="EMBL" id="SEJ91719.1"/>
    </source>
</evidence>
<evidence type="ECO:0000313" key="3">
    <source>
        <dbReference type="Proteomes" id="UP000199379"/>
    </source>
</evidence>
<organism evidence="2 3">
    <name type="scientific">Cribrihabitans marinus</name>
    <dbReference type="NCBI Taxonomy" id="1227549"/>
    <lineage>
        <taxon>Bacteria</taxon>
        <taxon>Pseudomonadati</taxon>
        <taxon>Pseudomonadota</taxon>
        <taxon>Alphaproteobacteria</taxon>
        <taxon>Rhodobacterales</taxon>
        <taxon>Paracoccaceae</taxon>
        <taxon>Cribrihabitans</taxon>
    </lineage>
</organism>
<dbReference type="Proteomes" id="UP000199379">
    <property type="component" value="Unassembled WGS sequence"/>
</dbReference>
<evidence type="ECO:0000256" key="1">
    <source>
        <dbReference type="SAM" id="Coils"/>
    </source>
</evidence>
<keyword evidence="1" id="KW-0175">Coiled coil</keyword>
<keyword evidence="3" id="KW-1185">Reference proteome</keyword>
<protein>
    <submittedName>
        <fullName evidence="2">Uncharacterized protein</fullName>
    </submittedName>
</protein>
<dbReference type="AlphaFoldDB" id="A0A1H7CQ26"/>
<gene>
    <name evidence="2" type="ORF">SAMN05444007_108255</name>
</gene>
<feature type="coiled-coil region" evidence="1">
    <location>
        <begin position="237"/>
        <end position="264"/>
    </location>
</feature>
<dbReference type="OrthoDB" id="7840725at2"/>
<proteinExistence type="predicted"/>
<reference evidence="2 3" key="1">
    <citation type="submission" date="2016-10" db="EMBL/GenBank/DDBJ databases">
        <authorList>
            <person name="de Groot N.N."/>
        </authorList>
    </citation>
    <scope>NUCLEOTIDE SEQUENCE [LARGE SCALE GENOMIC DNA]</scope>
    <source>
        <strain evidence="2 3">DSM 29340</strain>
    </source>
</reference>
<name>A0A1H7CQ26_9RHOB</name>
<dbReference type="RefSeq" id="WP_092368697.1">
    <property type="nucleotide sequence ID" value="NZ_BMGV01000008.1"/>
</dbReference>
<dbReference type="STRING" id="1227549.SAMN05444007_108255"/>
<accession>A0A1H7CQ26</accession>